<sequence>MKKLPQFFINHWLLVTAFIIALIALFILEARSKGKGLGGSNRLTPFQAVQFINNEKAVVIDIRDPKTFEKGHITHAVNIPATEFDKSLKGLEQYKQQPLIIVCGMGQKSACFVNKLRKQGYQKVYMLAGGIGAWSNANMPVVK</sequence>
<dbReference type="PANTHER" id="PTHR43031">
    <property type="entry name" value="FAD-DEPENDENT OXIDOREDUCTASE"/>
    <property type="match status" value="1"/>
</dbReference>
<dbReference type="RefSeq" id="WP_048874943.1">
    <property type="nucleotide sequence ID" value="NZ_CP011126.1"/>
</dbReference>
<feature type="domain" description="Rhodanese" evidence="2">
    <location>
        <begin position="53"/>
        <end position="143"/>
    </location>
</feature>
<gene>
    <name evidence="3" type="ORF">CleRT_03100</name>
</gene>
<dbReference type="PANTHER" id="PTHR43031:SF18">
    <property type="entry name" value="RHODANESE-RELATED SULFURTRANSFERASES"/>
    <property type="match status" value="1"/>
</dbReference>
<dbReference type="InterPro" id="IPR001763">
    <property type="entry name" value="Rhodanese-like_dom"/>
</dbReference>
<dbReference type="EMBL" id="CP011126">
    <property type="protein sequence ID" value="AKQ33292.1"/>
    <property type="molecule type" value="Genomic_DNA"/>
</dbReference>
<dbReference type="SMART" id="SM00450">
    <property type="entry name" value="RHOD"/>
    <property type="match status" value="1"/>
</dbReference>
<dbReference type="CDD" id="cd00158">
    <property type="entry name" value="RHOD"/>
    <property type="match status" value="1"/>
</dbReference>
<keyword evidence="1" id="KW-0812">Transmembrane</keyword>
<dbReference type="Gene3D" id="3.40.250.10">
    <property type="entry name" value="Rhodanese-like domain"/>
    <property type="match status" value="1"/>
</dbReference>
<dbReference type="InterPro" id="IPR036873">
    <property type="entry name" value="Rhodanese-like_dom_sf"/>
</dbReference>
<dbReference type="PROSITE" id="PS50206">
    <property type="entry name" value="RHODANESE_3"/>
    <property type="match status" value="1"/>
</dbReference>
<feature type="transmembrane region" description="Helical" evidence="1">
    <location>
        <begin position="12"/>
        <end position="28"/>
    </location>
</feature>
<proteinExistence type="predicted"/>
<dbReference type="Pfam" id="PF00581">
    <property type="entry name" value="Rhodanese"/>
    <property type="match status" value="1"/>
</dbReference>
<organism evidence="3 4">
    <name type="scientific">Candidatus Coxiella mudrowiae</name>
    <dbReference type="NCBI Taxonomy" id="2054173"/>
    <lineage>
        <taxon>Bacteria</taxon>
        <taxon>Pseudomonadati</taxon>
        <taxon>Pseudomonadota</taxon>
        <taxon>Gammaproteobacteria</taxon>
        <taxon>Legionellales</taxon>
        <taxon>Coxiellaceae</taxon>
        <taxon>Coxiella</taxon>
    </lineage>
</organism>
<name>A0ABM5UTN0_9COXI</name>
<evidence type="ECO:0000313" key="4">
    <source>
        <dbReference type="Proteomes" id="UP000063965"/>
    </source>
</evidence>
<dbReference type="SUPFAM" id="SSF52821">
    <property type="entry name" value="Rhodanese/Cell cycle control phosphatase"/>
    <property type="match status" value="1"/>
</dbReference>
<evidence type="ECO:0000256" key="1">
    <source>
        <dbReference type="SAM" id="Phobius"/>
    </source>
</evidence>
<dbReference type="InterPro" id="IPR050229">
    <property type="entry name" value="GlpE_sulfurtransferase"/>
</dbReference>
<accession>A0ABM5UTN0</accession>
<evidence type="ECO:0000313" key="3">
    <source>
        <dbReference type="EMBL" id="AKQ33292.1"/>
    </source>
</evidence>
<dbReference type="Proteomes" id="UP000063965">
    <property type="component" value="Chromosome"/>
</dbReference>
<keyword evidence="1" id="KW-1133">Transmembrane helix</keyword>
<protein>
    <submittedName>
        <fullName evidence="3">Rhodanese-related sulfurtransferase</fullName>
    </submittedName>
</protein>
<keyword evidence="1" id="KW-0472">Membrane</keyword>
<reference evidence="3 4" key="1">
    <citation type="journal article" date="2015" name="Genome Biol. Evol.">
        <title>Distinctive Genome Reduction Rates Revealed by Genomic Analyses of Two Coxiella-Like Endosymbionts in Ticks.</title>
        <authorList>
            <person name="Gottlieb Y."/>
            <person name="Lalzar I."/>
            <person name="Klasson L."/>
        </authorList>
    </citation>
    <scope>NUCLEOTIDE SEQUENCE [LARGE SCALE GENOMIC DNA]</scope>
    <source>
        <strain evidence="3 4">CRt</strain>
    </source>
</reference>
<evidence type="ECO:0000259" key="2">
    <source>
        <dbReference type="PROSITE" id="PS50206"/>
    </source>
</evidence>
<keyword evidence="4" id="KW-1185">Reference proteome</keyword>